<gene>
    <name evidence="2" type="ORF">BDU57DRAFT_532817</name>
</gene>
<organism evidence="2 3">
    <name type="scientific">Ampelomyces quisqualis</name>
    <name type="common">Powdery mildew agent</name>
    <dbReference type="NCBI Taxonomy" id="50730"/>
    <lineage>
        <taxon>Eukaryota</taxon>
        <taxon>Fungi</taxon>
        <taxon>Dikarya</taxon>
        <taxon>Ascomycota</taxon>
        <taxon>Pezizomycotina</taxon>
        <taxon>Dothideomycetes</taxon>
        <taxon>Pleosporomycetidae</taxon>
        <taxon>Pleosporales</taxon>
        <taxon>Pleosporineae</taxon>
        <taxon>Phaeosphaeriaceae</taxon>
        <taxon>Ampelomyces</taxon>
    </lineage>
</organism>
<sequence length="518" mass="58424">MITEIVNDTPPVKTISQRPSFRRIMTEPVSQPRKRKWVPSRHCSPPPDLKRSTALQSSHCVTETEAPYKHRRRKSSTTERVLETIKSLFRRDSQNSVKDIAKKTMKERRNTKHGDDSLERLTMEGMRFFPGVNQYFDRVGESGPSNYYEQADWVEFQDLKKAASECQDKSDQHSNQNTQPSAPCEWSMENEDDIRNSDDWYTLGSESDITTGPRPLTLLTLSRVHTFIQKLRRRSGKSAGKQPYRATRMELSVETLAPASSVIGNRPHPTGTTGGISIVTPPSSHTDILSSSSDGSSNDFSTSPRFSQQQQWQTDRNKHSILASRWHYPHHEAGPVRPSLSRHPSLKRTLTKRPDAQAHHLPSPTTTGPSQAAKCTARRRVYSPTVASDIPQVYVPTRIRPPSYELAPTPTPSPPPSNSTAGHTWNTEPLVQRPCTPDARRATHWLTPTPEDEGQMLTENMMFSMSPLVSRENVADIPPTRACAGGGELRFDMRRRWGMVDCAVWVEGVKDWIVGDEE</sequence>
<feature type="region of interest" description="Disordered" evidence="1">
    <location>
        <begin position="260"/>
        <end position="317"/>
    </location>
</feature>
<feature type="compositionally biased region" description="Low complexity" evidence="1">
    <location>
        <begin position="283"/>
        <end position="303"/>
    </location>
</feature>
<evidence type="ECO:0000313" key="3">
    <source>
        <dbReference type="Proteomes" id="UP000800096"/>
    </source>
</evidence>
<dbReference type="Proteomes" id="UP000800096">
    <property type="component" value="Unassembled WGS sequence"/>
</dbReference>
<keyword evidence="3" id="KW-1185">Reference proteome</keyword>
<evidence type="ECO:0000313" key="2">
    <source>
        <dbReference type="EMBL" id="KAF1912657.1"/>
    </source>
</evidence>
<feature type="region of interest" description="Disordered" evidence="1">
    <location>
        <begin position="404"/>
        <end position="434"/>
    </location>
</feature>
<accession>A0A6A5QER1</accession>
<evidence type="ECO:0000256" key="1">
    <source>
        <dbReference type="SAM" id="MobiDB-lite"/>
    </source>
</evidence>
<dbReference type="EMBL" id="ML979140">
    <property type="protein sequence ID" value="KAF1912657.1"/>
    <property type="molecule type" value="Genomic_DNA"/>
</dbReference>
<feature type="region of interest" description="Disordered" evidence="1">
    <location>
        <begin position="1"/>
        <end position="54"/>
    </location>
</feature>
<feature type="region of interest" description="Disordered" evidence="1">
    <location>
        <begin position="164"/>
        <end position="186"/>
    </location>
</feature>
<dbReference type="AlphaFoldDB" id="A0A6A5QER1"/>
<proteinExistence type="predicted"/>
<name>A0A6A5QER1_AMPQU</name>
<protein>
    <submittedName>
        <fullName evidence="2">Uncharacterized protein</fullName>
    </submittedName>
</protein>
<reference evidence="2" key="1">
    <citation type="journal article" date="2020" name="Stud. Mycol.">
        <title>101 Dothideomycetes genomes: a test case for predicting lifestyles and emergence of pathogens.</title>
        <authorList>
            <person name="Haridas S."/>
            <person name="Albert R."/>
            <person name="Binder M."/>
            <person name="Bloem J."/>
            <person name="Labutti K."/>
            <person name="Salamov A."/>
            <person name="Andreopoulos B."/>
            <person name="Baker S."/>
            <person name="Barry K."/>
            <person name="Bills G."/>
            <person name="Bluhm B."/>
            <person name="Cannon C."/>
            <person name="Castanera R."/>
            <person name="Culley D."/>
            <person name="Daum C."/>
            <person name="Ezra D."/>
            <person name="Gonzalez J."/>
            <person name="Henrissat B."/>
            <person name="Kuo A."/>
            <person name="Liang C."/>
            <person name="Lipzen A."/>
            <person name="Lutzoni F."/>
            <person name="Magnuson J."/>
            <person name="Mondo S."/>
            <person name="Nolan M."/>
            <person name="Ohm R."/>
            <person name="Pangilinan J."/>
            <person name="Park H.-J."/>
            <person name="Ramirez L."/>
            <person name="Alfaro M."/>
            <person name="Sun H."/>
            <person name="Tritt A."/>
            <person name="Yoshinaga Y."/>
            <person name="Zwiers L.-H."/>
            <person name="Turgeon B."/>
            <person name="Goodwin S."/>
            <person name="Spatafora J."/>
            <person name="Crous P."/>
            <person name="Grigoriev I."/>
        </authorList>
    </citation>
    <scope>NUCLEOTIDE SEQUENCE</scope>
    <source>
        <strain evidence="2">HMLAC05119</strain>
    </source>
</reference>
<feature type="compositionally biased region" description="Polar residues" evidence="1">
    <location>
        <begin position="304"/>
        <end position="314"/>
    </location>
</feature>
<feature type="region of interest" description="Disordered" evidence="1">
    <location>
        <begin position="350"/>
        <end position="375"/>
    </location>
</feature>